<feature type="compositionally biased region" description="Low complexity" evidence="1">
    <location>
        <begin position="242"/>
        <end position="252"/>
    </location>
</feature>
<feature type="compositionally biased region" description="Basic and acidic residues" evidence="1">
    <location>
        <begin position="1"/>
        <end position="14"/>
    </location>
</feature>
<protein>
    <recommendedName>
        <fullName evidence="4">Peptidase M23 domain-containing protein</fullName>
    </recommendedName>
</protein>
<comment type="caution">
    <text evidence="2">The sequence shown here is derived from an EMBL/GenBank/DDBJ whole genome shotgun (WGS) entry which is preliminary data.</text>
</comment>
<evidence type="ECO:0000313" key="3">
    <source>
        <dbReference type="Proteomes" id="UP001595698"/>
    </source>
</evidence>
<dbReference type="RefSeq" id="WP_386192611.1">
    <property type="nucleotide sequence ID" value="NZ_JBHSBC010000030.1"/>
</dbReference>
<reference evidence="3" key="1">
    <citation type="journal article" date="2019" name="Int. J. Syst. Evol. Microbiol.">
        <title>The Global Catalogue of Microorganisms (GCM) 10K type strain sequencing project: providing services to taxonomists for standard genome sequencing and annotation.</title>
        <authorList>
            <consortium name="The Broad Institute Genomics Platform"/>
            <consortium name="The Broad Institute Genome Sequencing Center for Infectious Disease"/>
            <person name="Wu L."/>
            <person name="Ma J."/>
        </authorList>
    </citation>
    <scope>NUCLEOTIDE SEQUENCE [LARGE SCALE GENOMIC DNA]</scope>
    <source>
        <strain evidence="3">TBRC 7912</strain>
    </source>
</reference>
<name>A0ABV8F451_9ACTN</name>
<gene>
    <name evidence="2" type="ORF">ACFOYY_25165</name>
</gene>
<feature type="compositionally biased region" description="Low complexity" evidence="1">
    <location>
        <begin position="54"/>
        <end position="72"/>
    </location>
</feature>
<dbReference type="Proteomes" id="UP001595698">
    <property type="component" value="Unassembled WGS sequence"/>
</dbReference>
<feature type="compositionally biased region" description="Pro residues" evidence="1">
    <location>
        <begin position="265"/>
        <end position="277"/>
    </location>
</feature>
<organism evidence="2 3">
    <name type="scientific">Streptosporangium jomthongense</name>
    <dbReference type="NCBI Taxonomy" id="1193683"/>
    <lineage>
        <taxon>Bacteria</taxon>
        <taxon>Bacillati</taxon>
        <taxon>Actinomycetota</taxon>
        <taxon>Actinomycetes</taxon>
        <taxon>Streptosporangiales</taxon>
        <taxon>Streptosporangiaceae</taxon>
        <taxon>Streptosporangium</taxon>
    </lineage>
</organism>
<keyword evidence="3" id="KW-1185">Reference proteome</keyword>
<dbReference type="EMBL" id="JBHSBC010000030">
    <property type="protein sequence ID" value="MFC3983443.1"/>
    <property type="molecule type" value="Genomic_DNA"/>
</dbReference>
<feature type="region of interest" description="Disordered" evidence="1">
    <location>
        <begin position="35"/>
        <end position="91"/>
    </location>
</feature>
<evidence type="ECO:0000313" key="2">
    <source>
        <dbReference type="EMBL" id="MFC3983443.1"/>
    </source>
</evidence>
<feature type="region of interest" description="Disordered" evidence="1">
    <location>
        <begin position="218"/>
        <end position="277"/>
    </location>
</feature>
<feature type="compositionally biased region" description="Pro residues" evidence="1">
    <location>
        <begin position="44"/>
        <end position="53"/>
    </location>
</feature>
<proteinExistence type="predicted"/>
<feature type="region of interest" description="Disordered" evidence="1">
    <location>
        <begin position="1"/>
        <end position="21"/>
    </location>
</feature>
<feature type="compositionally biased region" description="Pro residues" evidence="1">
    <location>
        <begin position="73"/>
        <end position="85"/>
    </location>
</feature>
<accession>A0ABV8F451</accession>
<feature type="compositionally biased region" description="Low complexity" evidence="1">
    <location>
        <begin position="218"/>
        <end position="235"/>
    </location>
</feature>
<evidence type="ECO:0008006" key="4">
    <source>
        <dbReference type="Google" id="ProtNLM"/>
    </source>
</evidence>
<sequence length="277" mass="28809">MKPTNDDRPDETRRRVPRSLSLAAAVVLVASGGVGGAVASASPAPAPTGPETPTPTATQPLPTDIPTSTPTLTPTPPPPPSPTPTGLPTAAPAPKVPRVAFPQVLHGEFVLPAKDGCGFTVLSQTGEATTLTEDSVTVRSQDGFEKVYAIDDSTKVYAGRRGNEIRQGDWISVTATATGETATAAHVFDLSRPSRKLWRGNWWSSPLWRLGDRRHTPALCPTPTASPTALPTETPTAPPTETPTETPTDLPTTPGPEPTATVTEPPLPQSPIPAPGS</sequence>
<evidence type="ECO:0000256" key="1">
    <source>
        <dbReference type="SAM" id="MobiDB-lite"/>
    </source>
</evidence>